<dbReference type="Gene3D" id="1.10.220.10">
    <property type="entry name" value="Annexin"/>
    <property type="match status" value="1"/>
</dbReference>
<dbReference type="PANTHER" id="PTHR10502">
    <property type="entry name" value="ANNEXIN"/>
    <property type="match status" value="1"/>
</dbReference>
<dbReference type="SMART" id="SM00335">
    <property type="entry name" value="ANX"/>
    <property type="match status" value="1"/>
</dbReference>
<evidence type="ECO:0000256" key="2">
    <source>
        <dbReference type="ARBA" id="ARBA00022737"/>
    </source>
</evidence>
<dbReference type="GO" id="GO:0005737">
    <property type="term" value="C:cytoplasm"/>
    <property type="evidence" value="ECO:0007669"/>
    <property type="project" value="TreeGrafter"/>
</dbReference>
<reference evidence="5" key="1">
    <citation type="submission" date="2005-01" db="EMBL/GenBank/DDBJ databases">
        <authorList>
            <person name="Han Z."/>
        </authorList>
    </citation>
    <scope>NUCLEOTIDE SEQUENCE</scope>
</reference>
<keyword evidence="2 4" id="KW-0677">Repeat</keyword>
<keyword evidence="4" id="KW-0106">Calcium</keyword>
<evidence type="ECO:0000256" key="4">
    <source>
        <dbReference type="RuleBase" id="RU003540"/>
    </source>
</evidence>
<dbReference type="GO" id="GO:0005634">
    <property type="term" value="C:nucleus"/>
    <property type="evidence" value="ECO:0007669"/>
    <property type="project" value="TreeGrafter"/>
</dbReference>
<dbReference type="InterPro" id="IPR037104">
    <property type="entry name" value="Annexin_sf"/>
</dbReference>
<comment type="domain">
    <text evidence="4">A pair of annexin repeats may form one binding site for calcium and phospholipid.</text>
</comment>
<dbReference type="GO" id="GO:0001786">
    <property type="term" value="F:phosphatidylserine binding"/>
    <property type="evidence" value="ECO:0007669"/>
    <property type="project" value="TreeGrafter"/>
</dbReference>
<dbReference type="FunFam" id="1.10.220.10:FF:000001">
    <property type="entry name" value="Annexin"/>
    <property type="match status" value="1"/>
</dbReference>
<dbReference type="GO" id="GO:0005544">
    <property type="term" value="F:calcium-dependent phospholipid binding"/>
    <property type="evidence" value="ECO:0007669"/>
    <property type="project" value="UniProtKB-KW"/>
</dbReference>
<dbReference type="GO" id="GO:0012506">
    <property type="term" value="C:vesicle membrane"/>
    <property type="evidence" value="ECO:0007669"/>
    <property type="project" value="TreeGrafter"/>
</dbReference>
<dbReference type="AlphaFoldDB" id="Q5BSS7"/>
<reference evidence="5" key="2">
    <citation type="journal article" date="2006" name="PLoS Pathog.">
        <title>New perspectives on host-parasite interplay by comparative transcriptomic and proteomic analyses of Schistosoma japonicum.</title>
        <authorList>
            <person name="Liu F."/>
            <person name="Lu J."/>
            <person name="Hu W."/>
            <person name="Wang S.Y."/>
            <person name="Cui S.J."/>
            <person name="Chi M."/>
            <person name="Yan Q."/>
            <person name="Wang X.R."/>
            <person name="Song H.D."/>
            <person name="Xu X.N."/>
            <person name="Wang J.J."/>
            <person name="Zhang X.L."/>
            <person name="Zhang X."/>
            <person name="Wang Z.Q."/>
            <person name="Xue C.L."/>
            <person name="Brindley P.J."/>
            <person name="McManus D.P."/>
            <person name="Yang P.Y."/>
            <person name="Feng Z."/>
            <person name="Chen Z."/>
            <person name="Han Z.G."/>
        </authorList>
    </citation>
    <scope>NUCLEOTIDE SEQUENCE</scope>
</reference>
<dbReference type="PRINTS" id="PR00196">
    <property type="entry name" value="ANNEXIN"/>
</dbReference>
<organism evidence="5">
    <name type="scientific">Schistosoma japonicum</name>
    <name type="common">Blood fluke</name>
    <dbReference type="NCBI Taxonomy" id="6182"/>
    <lineage>
        <taxon>Eukaryota</taxon>
        <taxon>Metazoa</taxon>
        <taxon>Spiralia</taxon>
        <taxon>Lophotrochozoa</taxon>
        <taxon>Platyhelminthes</taxon>
        <taxon>Trematoda</taxon>
        <taxon>Digenea</taxon>
        <taxon>Strigeidida</taxon>
        <taxon>Schistosomatoidea</taxon>
        <taxon>Schistosomatidae</taxon>
        <taxon>Schistosoma</taxon>
    </lineage>
</organism>
<keyword evidence="3 4" id="KW-0041">Annexin</keyword>
<evidence type="ECO:0000256" key="3">
    <source>
        <dbReference type="ARBA" id="ARBA00023216"/>
    </source>
</evidence>
<dbReference type="GO" id="GO:0005886">
    <property type="term" value="C:plasma membrane"/>
    <property type="evidence" value="ECO:0007669"/>
    <property type="project" value="TreeGrafter"/>
</dbReference>
<dbReference type="PROSITE" id="PS51897">
    <property type="entry name" value="ANNEXIN_2"/>
    <property type="match status" value="1"/>
</dbReference>
<name>Q5BSS7_SCHJA</name>
<evidence type="ECO:0000256" key="1">
    <source>
        <dbReference type="ARBA" id="ARBA00007831"/>
    </source>
</evidence>
<dbReference type="PANTHER" id="PTHR10502:SF233">
    <property type="entry name" value="ANNEXIN B9"/>
    <property type="match status" value="1"/>
</dbReference>
<dbReference type="PROSITE" id="PS00223">
    <property type="entry name" value="ANNEXIN_1"/>
    <property type="match status" value="1"/>
</dbReference>
<accession>Q5BSS7</accession>
<protein>
    <recommendedName>
        <fullName evidence="4">Annexin</fullName>
    </recommendedName>
</protein>
<dbReference type="GO" id="GO:0005509">
    <property type="term" value="F:calcium ion binding"/>
    <property type="evidence" value="ECO:0007669"/>
    <property type="project" value="InterPro"/>
</dbReference>
<dbReference type="Pfam" id="PF00191">
    <property type="entry name" value="Annexin"/>
    <property type="match status" value="1"/>
</dbReference>
<evidence type="ECO:0000313" key="5">
    <source>
        <dbReference type="EMBL" id="AAX30408.2"/>
    </source>
</evidence>
<sequence>MHGDTLRAFLSIVSCIKNKPKYFAEKLEKSMKRLGTDNRTLIRIIVSRCEVDLGIIKKEFQSLTGKTLESYIHDETSGDFSLILLALVGA</sequence>
<dbReference type="EMBL" id="AY915187">
    <property type="protein sequence ID" value="AAX30408.2"/>
    <property type="molecule type" value="mRNA"/>
</dbReference>
<keyword evidence="4" id="KW-0111">Calcium/phospholipid-binding</keyword>
<proteinExistence type="evidence at transcript level"/>
<dbReference type="SUPFAM" id="SSF47874">
    <property type="entry name" value="Annexin"/>
    <property type="match status" value="1"/>
</dbReference>
<comment type="similarity">
    <text evidence="1 4">Belongs to the annexin family.</text>
</comment>
<dbReference type="InterPro" id="IPR018252">
    <property type="entry name" value="Annexin_repeat_CS"/>
</dbReference>
<dbReference type="GO" id="GO:0032509">
    <property type="term" value="P:endosome transport via multivesicular body sorting pathway"/>
    <property type="evidence" value="ECO:0007669"/>
    <property type="project" value="TreeGrafter"/>
</dbReference>
<dbReference type="InterPro" id="IPR018502">
    <property type="entry name" value="Annexin_repeat"/>
</dbReference>
<dbReference type="InterPro" id="IPR001464">
    <property type="entry name" value="Annexin"/>
</dbReference>